<evidence type="ECO:0000259" key="3">
    <source>
        <dbReference type="Pfam" id="PF07596"/>
    </source>
</evidence>
<dbReference type="InterPro" id="IPR012902">
    <property type="entry name" value="N_methyl_site"/>
</dbReference>
<dbReference type="InterPro" id="IPR045584">
    <property type="entry name" value="Pilin-like"/>
</dbReference>
<gene>
    <name evidence="4" type="ORF">M2350_001305</name>
</gene>
<comment type="caution">
    <text evidence="4">The sequence shown here is derived from an EMBL/GenBank/DDBJ whole genome shotgun (WGS) entry which is preliminary data.</text>
</comment>
<keyword evidence="2" id="KW-1133">Transmembrane helix</keyword>
<evidence type="ECO:0000256" key="1">
    <source>
        <dbReference type="ARBA" id="ARBA00022481"/>
    </source>
</evidence>
<sequence>MKRHGFTLIELLVVIAIIAILAAILFPVFSQAREKARQASCTSNLRNLAMALAQYNNDYDELFPFVRVGIGRPCWAPQQEPYYSWRMITQPYIRNWQIWDCPTQNVTNTEEGGHYLNPNDGGCCGSEAFRGRFPLRLLLGGQWTPLEYNYNGSAFCGAPRKLPEIQRPANLIMVGEPGIPCPDAGTWCNWWWRKDRQWHLGGKIYIFADSHVKWLKPTQTVRGYTWFPDGREVNHPYDLSCNDNYETE</sequence>
<feature type="domain" description="DUF1559" evidence="3">
    <location>
        <begin position="31"/>
        <end position="100"/>
    </location>
</feature>
<reference evidence="4 5" key="1">
    <citation type="submission" date="2022-08" db="EMBL/GenBank/DDBJ databases">
        <title>Bacterial and archaeal communities from various locations to study Microbial Dark Matter (Phase II).</title>
        <authorList>
            <person name="Stepanauskas R."/>
        </authorList>
    </citation>
    <scope>NUCLEOTIDE SEQUENCE [LARGE SCALE GENOMIC DNA]</scope>
    <source>
        <strain evidence="4 5">PD1</strain>
    </source>
</reference>
<proteinExistence type="predicted"/>
<dbReference type="RefSeq" id="WP_259094967.1">
    <property type="nucleotide sequence ID" value="NZ_CP130454.1"/>
</dbReference>
<dbReference type="PRINTS" id="PR00813">
    <property type="entry name" value="BCTERIALGSPG"/>
</dbReference>
<dbReference type="EMBL" id="JANUCP010000002">
    <property type="protein sequence ID" value="MCS3918905.1"/>
    <property type="molecule type" value="Genomic_DNA"/>
</dbReference>
<keyword evidence="2" id="KW-0472">Membrane</keyword>
<dbReference type="PROSITE" id="PS00409">
    <property type="entry name" value="PROKAR_NTER_METHYL"/>
    <property type="match status" value="1"/>
</dbReference>
<protein>
    <submittedName>
        <fullName evidence="4">Prepilin-type N-terminal cleavage/methylation domain-containing protein</fullName>
    </submittedName>
</protein>
<dbReference type="Proteomes" id="UP001204798">
    <property type="component" value="Unassembled WGS sequence"/>
</dbReference>
<keyword evidence="2" id="KW-0812">Transmembrane</keyword>
<evidence type="ECO:0000313" key="4">
    <source>
        <dbReference type="EMBL" id="MCS3918905.1"/>
    </source>
</evidence>
<name>A0ABT2ELS9_9BACT</name>
<dbReference type="Pfam" id="PF07596">
    <property type="entry name" value="SBP_bac_10"/>
    <property type="match status" value="1"/>
</dbReference>
<organism evidence="4 5">
    <name type="scientific">Candidatus Fervidibacter sacchari</name>
    <dbReference type="NCBI Taxonomy" id="1448929"/>
    <lineage>
        <taxon>Bacteria</taxon>
        <taxon>Candidatus Fervidibacterota</taxon>
        <taxon>Candidatus Fervidibacter</taxon>
    </lineage>
</organism>
<dbReference type="InterPro" id="IPR000983">
    <property type="entry name" value="Bac_GSPG_pilin"/>
</dbReference>
<keyword evidence="1" id="KW-0488">Methylation</keyword>
<keyword evidence="5" id="KW-1185">Reference proteome</keyword>
<dbReference type="InterPro" id="IPR011453">
    <property type="entry name" value="DUF1559"/>
</dbReference>
<dbReference type="Gene3D" id="3.30.700.10">
    <property type="entry name" value="Glycoprotein, Type 4 Pilin"/>
    <property type="match status" value="1"/>
</dbReference>
<dbReference type="Pfam" id="PF07963">
    <property type="entry name" value="N_methyl"/>
    <property type="match status" value="1"/>
</dbReference>
<dbReference type="PANTHER" id="PTHR30093">
    <property type="entry name" value="GENERAL SECRETION PATHWAY PROTEIN G"/>
    <property type="match status" value="1"/>
</dbReference>
<dbReference type="SUPFAM" id="SSF54523">
    <property type="entry name" value="Pili subunits"/>
    <property type="match status" value="1"/>
</dbReference>
<evidence type="ECO:0000256" key="2">
    <source>
        <dbReference type="SAM" id="Phobius"/>
    </source>
</evidence>
<dbReference type="NCBIfam" id="TIGR02532">
    <property type="entry name" value="IV_pilin_GFxxxE"/>
    <property type="match status" value="1"/>
</dbReference>
<evidence type="ECO:0000313" key="5">
    <source>
        <dbReference type="Proteomes" id="UP001204798"/>
    </source>
</evidence>
<accession>A0ABT2ELS9</accession>
<feature type="transmembrane region" description="Helical" evidence="2">
    <location>
        <begin position="6"/>
        <end position="29"/>
    </location>
</feature>